<proteinExistence type="predicted"/>
<sequence length="71" mass="7830">MVGGGSKGRNEAIFISYEAVLIQLKENLGLVKNNEANLTSREPRFTSSEVCLIPFARRPKTVLNSEVLLPI</sequence>
<comment type="caution">
    <text evidence="1">The sequence shown here is derived from an EMBL/GenBank/DDBJ whole genome shotgun (WGS) entry which is preliminary data.</text>
</comment>
<evidence type="ECO:0000313" key="2">
    <source>
        <dbReference type="Proteomes" id="UP001229346"/>
    </source>
</evidence>
<organism evidence="1 2">
    <name type="scientific">Paenibacillus harenae</name>
    <dbReference type="NCBI Taxonomy" id="306543"/>
    <lineage>
        <taxon>Bacteria</taxon>
        <taxon>Bacillati</taxon>
        <taxon>Bacillota</taxon>
        <taxon>Bacilli</taxon>
        <taxon>Bacillales</taxon>
        <taxon>Paenibacillaceae</taxon>
        <taxon>Paenibacillus</taxon>
    </lineage>
</organism>
<dbReference type="EMBL" id="JAUSSU010000003">
    <property type="protein sequence ID" value="MDQ0112470.1"/>
    <property type="molecule type" value="Genomic_DNA"/>
</dbReference>
<reference evidence="1 2" key="1">
    <citation type="submission" date="2023-07" db="EMBL/GenBank/DDBJ databases">
        <title>Sorghum-associated microbial communities from plants grown in Nebraska, USA.</title>
        <authorList>
            <person name="Schachtman D."/>
        </authorList>
    </citation>
    <scope>NUCLEOTIDE SEQUENCE [LARGE SCALE GENOMIC DNA]</scope>
    <source>
        <strain evidence="1 2">CC482</strain>
    </source>
</reference>
<gene>
    <name evidence="1" type="ORF">J2T15_001905</name>
</gene>
<evidence type="ECO:0000313" key="1">
    <source>
        <dbReference type="EMBL" id="MDQ0112470.1"/>
    </source>
</evidence>
<dbReference type="Proteomes" id="UP001229346">
    <property type="component" value="Unassembled WGS sequence"/>
</dbReference>
<protein>
    <submittedName>
        <fullName evidence="1">Uncharacterized protein</fullName>
    </submittedName>
</protein>
<keyword evidence="2" id="KW-1185">Reference proteome</keyword>
<name>A0ABT9TYM2_PAEHA</name>
<accession>A0ABT9TYM2</accession>